<sequence>MGRRPGGGSDAAGQRSAAQRAVGHQSDAQFTAGGQHLRLHGTLPQGVLALQGGHGSGAGRAAQHVGSDVAQSDGRHLPLTDQVRHGSGRLLDGHPGVKPVAVVQIDVVGAEAPQAGLARLADVLGPAVVDDLPFRRHAGAELGGDHDLRTAMPYRLAQQRLVVPESVRLLRGAYRTVDVRGVEEVDAQVDGEPDRGDRL</sequence>
<name>A0A918P3F1_9ACTN</name>
<comment type="caution">
    <text evidence="2">The sequence shown here is derived from an EMBL/GenBank/DDBJ whole genome shotgun (WGS) entry which is preliminary data.</text>
</comment>
<reference evidence="2" key="1">
    <citation type="journal article" date="2014" name="Int. J. Syst. Evol. Microbiol.">
        <title>Complete genome sequence of Corynebacterium casei LMG S-19264T (=DSM 44701T), isolated from a smear-ripened cheese.</title>
        <authorList>
            <consortium name="US DOE Joint Genome Institute (JGI-PGF)"/>
            <person name="Walter F."/>
            <person name="Albersmeier A."/>
            <person name="Kalinowski J."/>
            <person name="Ruckert C."/>
        </authorList>
    </citation>
    <scope>NUCLEOTIDE SEQUENCE</scope>
    <source>
        <strain evidence="2">JCM 4790</strain>
    </source>
</reference>
<feature type="compositionally biased region" description="Gly residues" evidence="1">
    <location>
        <begin position="1"/>
        <end position="10"/>
    </location>
</feature>
<evidence type="ECO:0000313" key="2">
    <source>
        <dbReference type="EMBL" id="GGY16951.1"/>
    </source>
</evidence>
<reference evidence="2" key="2">
    <citation type="submission" date="2020-09" db="EMBL/GenBank/DDBJ databases">
        <authorList>
            <person name="Sun Q."/>
            <person name="Ohkuma M."/>
        </authorList>
    </citation>
    <scope>NUCLEOTIDE SEQUENCE</scope>
    <source>
        <strain evidence="2">JCM 4790</strain>
    </source>
</reference>
<gene>
    <name evidence="2" type="ORF">GCM10010358_80690</name>
</gene>
<evidence type="ECO:0000313" key="3">
    <source>
        <dbReference type="Proteomes" id="UP000619244"/>
    </source>
</evidence>
<dbReference type="Proteomes" id="UP000619244">
    <property type="component" value="Unassembled WGS sequence"/>
</dbReference>
<protein>
    <submittedName>
        <fullName evidence="2">Uncharacterized protein</fullName>
    </submittedName>
</protein>
<dbReference type="AlphaFoldDB" id="A0A918P3F1"/>
<feature type="region of interest" description="Disordered" evidence="1">
    <location>
        <begin position="50"/>
        <end position="74"/>
    </location>
</feature>
<proteinExistence type="predicted"/>
<organism evidence="2 3">
    <name type="scientific">Streptomyces minutiscleroticus</name>
    <dbReference type="NCBI Taxonomy" id="68238"/>
    <lineage>
        <taxon>Bacteria</taxon>
        <taxon>Bacillati</taxon>
        <taxon>Actinomycetota</taxon>
        <taxon>Actinomycetes</taxon>
        <taxon>Kitasatosporales</taxon>
        <taxon>Streptomycetaceae</taxon>
        <taxon>Streptomyces</taxon>
    </lineage>
</organism>
<accession>A0A918P3F1</accession>
<evidence type="ECO:0000256" key="1">
    <source>
        <dbReference type="SAM" id="MobiDB-lite"/>
    </source>
</evidence>
<keyword evidence="3" id="KW-1185">Reference proteome</keyword>
<feature type="region of interest" description="Disordered" evidence="1">
    <location>
        <begin position="1"/>
        <end position="27"/>
    </location>
</feature>
<dbReference type="EMBL" id="BMVU01000113">
    <property type="protein sequence ID" value="GGY16951.1"/>
    <property type="molecule type" value="Genomic_DNA"/>
</dbReference>